<feature type="chain" id="PRO_5001704795" evidence="2">
    <location>
        <begin position="21"/>
        <end position="385"/>
    </location>
</feature>
<evidence type="ECO:0000256" key="2">
    <source>
        <dbReference type="SAM" id="SignalP"/>
    </source>
</evidence>
<accession>A0A075AS80</accession>
<dbReference type="Proteomes" id="UP000030755">
    <property type="component" value="Unassembled WGS sequence"/>
</dbReference>
<keyword evidence="4" id="KW-1185">Reference proteome</keyword>
<keyword evidence="2" id="KW-0732">Signal</keyword>
<sequence length="385" mass="44013">MVKNFLLVAAFATFLSNTTSNPLQDKENSNWACIPSGLHSFGQACSRMLKDPKPLVDNVKSAFSDIFESNESVEEDEVLEETVEEDKKSVKTIEADVNTDAVAATAEPEKDYEDSLCSFIEAKFCNFKNSLAEKCKKCLRLDRLQSLFSDEHNVEETENFDTPSNKNFIEALKGEIEEYNNESGDEFSYIELFTRLVPHFDRLSNGKLLKAYNYVRKLVLSGLISTEEKYDICQIDLVPEDEFISLREELCSNPWDNAEVADDNVNWEDIEVFELPEMHAVSDNETIAPINESEKMNLSAEKQAQTVAQSEEKNVAELSVEESRLLSRTEKRSKKTLSKKDSKRSRTKYSNSKRRRGRGRSRKTRSSRRRSRTVPMSRLDAITEI</sequence>
<reference evidence="3 4" key="1">
    <citation type="journal article" date="2013" name="Curr. Biol.">
        <title>Shared signatures of parasitism and phylogenomics unite Cryptomycota and microsporidia.</title>
        <authorList>
            <person name="James T.Y."/>
            <person name="Pelin A."/>
            <person name="Bonen L."/>
            <person name="Ahrendt S."/>
            <person name="Sain D."/>
            <person name="Corradi N."/>
            <person name="Stajich J.E."/>
        </authorList>
    </citation>
    <scope>NUCLEOTIDE SEQUENCE [LARGE SCALE GENOMIC DNA]</scope>
    <source>
        <strain evidence="3 4">CSF55</strain>
    </source>
</reference>
<evidence type="ECO:0000313" key="3">
    <source>
        <dbReference type="EMBL" id="EPZ33111.1"/>
    </source>
</evidence>
<dbReference type="AlphaFoldDB" id="A0A075AS80"/>
<feature type="signal peptide" evidence="2">
    <location>
        <begin position="1"/>
        <end position="20"/>
    </location>
</feature>
<gene>
    <name evidence="3" type="ORF">O9G_003107</name>
</gene>
<dbReference type="EMBL" id="KE561074">
    <property type="protein sequence ID" value="EPZ33111.1"/>
    <property type="molecule type" value="Genomic_DNA"/>
</dbReference>
<feature type="region of interest" description="Disordered" evidence="1">
    <location>
        <begin position="326"/>
        <end position="385"/>
    </location>
</feature>
<feature type="compositionally biased region" description="Basic residues" evidence="1">
    <location>
        <begin position="331"/>
        <end position="372"/>
    </location>
</feature>
<name>A0A075AS80_ROZAC</name>
<organism evidence="3 4">
    <name type="scientific">Rozella allomycis (strain CSF55)</name>
    <dbReference type="NCBI Taxonomy" id="988480"/>
    <lineage>
        <taxon>Eukaryota</taxon>
        <taxon>Fungi</taxon>
        <taxon>Fungi incertae sedis</taxon>
        <taxon>Cryptomycota</taxon>
        <taxon>Cryptomycota incertae sedis</taxon>
        <taxon>Rozella</taxon>
    </lineage>
</organism>
<evidence type="ECO:0000313" key="4">
    <source>
        <dbReference type="Proteomes" id="UP000030755"/>
    </source>
</evidence>
<dbReference type="HOGENOM" id="CLU_717962_0_0_1"/>
<protein>
    <submittedName>
        <fullName evidence="3">Uncharacterized protein</fullName>
    </submittedName>
</protein>
<proteinExistence type="predicted"/>
<evidence type="ECO:0000256" key="1">
    <source>
        <dbReference type="SAM" id="MobiDB-lite"/>
    </source>
</evidence>